<keyword evidence="5" id="KW-0969">Cilium</keyword>
<keyword evidence="6" id="KW-0966">Cell projection</keyword>
<dbReference type="Pfam" id="PF10234">
    <property type="entry name" value="Cluap1"/>
    <property type="match status" value="3"/>
</dbReference>
<reference evidence="8" key="1">
    <citation type="submission" date="2022-08" db="UniProtKB">
        <authorList>
            <consortium name="EnsemblMetazoa"/>
        </authorList>
    </citation>
    <scope>IDENTIFICATION</scope>
    <source>
        <strain evidence="8">Israel</strain>
    </source>
</reference>
<evidence type="ECO:0000256" key="1">
    <source>
        <dbReference type="ARBA" id="ARBA00004138"/>
    </source>
</evidence>
<evidence type="ECO:0000256" key="6">
    <source>
        <dbReference type="ARBA" id="ARBA00023273"/>
    </source>
</evidence>
<keyword evidence="9" id="KW-1185">Reference proteome</keyword>
<dbReference type="GO" id="GO:0030992">
    <property type="term" value="C:intraciliary transport particle B"/>
    <property type="evidence" value="ECO:0007669"/>
    <property type="project" value="TreeGrafter"/>
</dbReference>
<dbReference type="VEuPathDB" id="VectorBase:PPAPM1_011994"/>
<protein>
    <submittedName>
        <fullName evidence="8">Uncharacterized protein</fullName>
    </submittedName>
</protein>
<evidence type="ECO:0000256" key="4">
    <source>
        <dbReference type="ARBA" id="ARBA00023054"/>
    </source>
</evidence>
<keyword evidence="4" id="KW-0175">Coiled coil</keyword>
<proteinExistence type="inferred from homology"/>
<feature type="compositionally biased region" description="Acidic residues" evidence="7">
    <location>
        <begin position="350"/>
        <end position="374"/>
    </location>
</feature>
<keyword evidence="3" id="KW-0970">Cilium biogenesis/degradation</keyword>
<evidence type="ECO:0000256" key="3">
    <source>
        <dbReference type="ARBA" id="ARBA00022794"/>
    </source>
</evidence>
<feature type="compositionally biased region" description="Polar residues" evidence="7">
    <location>
        <begin position="252"/>
        <end position="266"/>
    </location>
</feature>
<dbReference type="PANTHER" id="PTHR21547:SF0">
    <property type="entry name" value="CLUSTERIN-ASSOCIATED PROTEIN 1"/>
    <property type="match status" value="1"/>
</dbReference>
<evidence type="ECO:0000313" key="8">
    <source>
        <dbReference type="EnsemblMetazoa" id="PPAI004913-PA"/>
    </source>
</evidence>
<dbReference type="PANTHER" id="PTHR21547">
    <property type="entry name" value="CLUSTERIN ASSOCIATED PROTEIN 1"/>
    <property type="match status" value="1"/>
</dbReference>
<sequence length="396" mass="44564">MTFNDVRDLTEHLKLLGYPDFFPMSALYTPYGSAASFKIVANALNWLAARLEPGTTLSGGTDSEAERVILIRAASEFFVILSVMFSPSLVIDYRILFQITKAGIKVNPRKLYASSVASAKELLKITSVLIHAPNDVKAQEDEVKSINEIDLSDRIEDLRRVRELSTELTNRGATLYDLLGKEPLNKRKQQELDRSKQRLLALQKVRPSYLEEFEKLEEELNGLFDTYLTRHRTVDALKVSLANRDTNIEASLESPIQRNATENSMTVLPEGLLDSDDEEEDNMMRLKDDVTKGREETSRKEPEASVTRKQSANRLRIRTGAINRGERRVIGAMGGTTARENRFDSSLGSDETDSELDMQDFDGDDIPTDDDDSESLTNLARDGAKSVRQDQSDEDF</sequence>
<evidence type="ECO:0000313" key="9">
    <source>
        <dbReference type="Proteomes" id="UP000092462"/>
    </source>
</evidence>
<dbReference type="VEuPathDB" id="VectorBase:PPAI004913"/>
<comment type="subcellular location">
    <subcellularLocation>
        <location evidence="1">Cell projection</location>
        <location evidence="1">Cilium</location>
    </subcellularLocation>
</comment>
<organism evidence="8 9">
    <name type="scientific">Phlebotomus papatasi</name>
    <name type="common">Sandfly</name>
    <dbReference type="NCBI Taxonomy" id="29031"/>
    <lineage>
        <taxon>Eukaryota</taxon>
        <taxon>Metazoa</taxon>
        <taxon>Ecdysozoa</taxon>
        <taxon>Arthropoda</taxon>
        <taxon>Hexapoda</taxon>
        <taxon>Insecta</taxon>
        <taxon>Pterygota</taxon>
        <taxon>Neoptera</taxon>
        <taxon>Endopterygota</taxon>
        <taxon>Diptera</taxon>
        <taxon>Nematocera</taxon>
        <taxon>Psychodoidea</taxon>
        <taxon>Psychodidae</taxon>
        <taxon>Phlebotomus</taxon>
        <taxon>Phlebotomus</taxon>
    </lineage>
</organism>
<dbReference type="Proteomes" id="UP000092462">
    <property type="component" value="Unassembled WGS sequence"/>
</dbReference>
<dbReference type="GO" id="GO:0005815">
    <property type="term" value="C:microtubule organizing center"/>
    <property type="evidence" value="ECO:0007669"/>
    <property type="project" value="TreeGrafter"/>
</dbReference>
<dbReference type="GO" id="GO:0060271">
    <property type="term" value="P:cilium assembly"/>
    <property type="evidence" value="ECO:0007669"/>
    <property type="project" value="TreeGrafter"/>
</dbReference>
<dbReference type="EMBL" id="AJVK01000613">
    <property type="status" value="NOT_ANNOTATED_CDS"/>
    <property type="molecule type" value="Genomic_DNA"/>
</dbReference>
<evidence type="ECO:0000256" key="2">
    <source>
        <dbReference type="ARBA" id="ARBA00008340"/>
    </source>
</evidence>
<dbReference type="AlphaFoldDB" id="A0A1B0DB16"/>
<name>A0A1B0DB16_PHLPP</name>
<dbReference type="EnsemblMetazoa" id="PPAI004913-RA">
    <property type="protein sequence ID" value="PPAI004913-PA"/>
    <property type="gene ID" value="PPAI004913"/>
</dbReference>
<evidence type="ECO:0000256" key="7">
    <source>
        <dbReference type="SAM" id="MobiDB-lite"/>
    </source>
</evidence>
<dbReference type="InterPro" id="IPR019366">
    <property type="entry name" value="Clusterin-associated_protein-1"/>
</dbReference>
<feature type="region of interest" description="Disordered" evidence="7">
    <location>
        <begin position="252"/>
        <end position="396"/>
    </location>
</feature>
<feature type="compositionally biased region" description="Basic and acidic residues" evidence="7">
    <location>
        <begin position="282"/>
        <end position="303"/>
    </location>
</feature>
<comment type="similarity">
    <text evidence="2">Belongs to the CLUAP1 family.</text>
</comment>
<evidence type="ECO:0000256" key="5">
    <source>
        <dbReference type="ARBA" id="ARBA00023069"/>
    </source>
</evidence>
<accession>A0A1B0DB16</accession>
<dbReference type="GO" id="GO:0005929">
    <property type="term" value="C:cilium"/>
    <property type="evidence" value="ECO:0007669"/>
    <property type="project" value="UniProtKB-SubCell"/>
</dbReference>
<feature type="compositionally biased region" description="Basic and acidic residues" evidence="7">
    <location>
        <begin position="382"/>
        <end position="396"/>
    </location>
</feature>